<evidence type="ECO:0000313" key="2">
    <source>
        <dbReference type="Proteomes" id="UP000789342"/>
    </source>
</evidence>
<dbReference type="OrthoDB" id="10407838at2759"/>
<evidence type="ECO:0000313" key="1">
    <source>
        <dbReference type="EMBL" id="CAG8619113.1"/>
    </source>
</evidence>
<reference evidence="1" key="1">
    <citation type="submission" date="2021-06" db="EMBL/GenBank/DDBJ databases">
        <authorList>
            <person name="Kallberg Y."/>
            <person name="Tangrot J."/>
            <person name="Rosling A."/>
        </authorList>
    </citation>
    <scope>NUCLEOTIDE SEQUENCE</scope>
    <source>
        <strain evidence="1">CL551</strain>
    </source>
</reference>
<name>A0A9N9D109_9GLOM</name>
<accession>A0A9N9D109</accession>
<dbReference type="AlphaFoldDB" id="A0A9N9D109"/>
<gene>
    <name evidence="1" type="ORF">AMORRO_LOCUS8577</name>
</gene>
<sequence length="122" mass="13300">LLLFSHITFVRCANIGDKATATFTNLAGTMTITQTDETIVVFDGKFNKGFPDTDTNSDNYSLEFDIPDRNHINISFTLLGAQITPPGTTLFKFTGNAILEEIAGPTLSINHHNQTLDTAVAH</sequence>
<comment type="caution">
    <text evidence="1">The sequence shown here is derived from an EMBL/GenBank/DDBJ whole genome shotgun (WGS) entry which is preliminary data.</text>
</comment>
<protein>
    <submittedName>
        <fullName evidence="1">1433_t:CDS:1</fullName>
    </submittedName>
</protein>
<keyword evidence="2" id="KW-1185">Reference proteome</keyword>
<feature type="non-terminal residue" evidence="1">
    <location>
        <position position="1"/>
    </location>
</feature>
<proteinExistence type="predicted"/>
<dbReference type="EMBL" id="CAJVPV010007458">
    <property type="protein sequence ID" value="CAG8619113.1"/>
    <property type="molecule type" value="Genomic_DNA"/>
</dbReference>
<dbReference type="Proteomes" id="UP000789342">
    <property type="component" value="Unassembled WGS sequence"/>
</dbReference>
<organism evidence="1 2">
    <name type="scientific">Acaulospora morrowiae</name>
    <dbReference type="NCBI Taxonomy" id="94023"/>
    <lineage>
        <taxon>Eukaryota</taxon>
        <taxon>Fungi</taxon>
        <taxon>Fungi incertae sedis</taxon>
        <taxon>Mucoromycota</taxon>
        <taxon>Glomeromycotina</taxon>
        <taxon>Glomeromycetes</taxon>
        <taxon>Diversisporales</taxon>
        <taxon>Acaulosporaceae</taxon>
        <taxon>Acaulospora</taxon>
    </lineage>
</organism>